<dbReference type="GO" id="GO:0004497">
    <property type="term" value="F:monooxygenase activity"/>
    <property type="evidence" value="ECO:0007669"/>
    <property type="project" value="TreeGrafter"/>
</dbReference>
<protein>
    <submittedName>
        <fullName evidence="2">Flavoprotein</fullName>
    </submittedName>
</protein>
<gene>
    <name evidence="2" type="ORF">EKO23_04300</name>
</gene>
<keyword evidence="1" id="KW-0560">Oxidoreductase</keyword>
<dbReference type="Proteomes" id="UP000295198">
    <property type="component" value="Unassembled WGS sequence"/>
</dbReference>
<dbReference type="PRINTS" id="PR00411">
    <property type="entry name" value="PNDRDTASEI"/>
</dbReference>
<accession>A0A4Q4ZKL2</accession>
<dbReference type="EMBL" id="SDKM01000004">
    <property type="protein sequence ID" value="RYP88071.1"/>
    <property type="molecule type" value="Genomic_DNA"/>
</dbReference>
<keyword evidence="3" id="KW-1185">Reference proteome</keyword>
<reference evidence="2 3" key="1">
    <citation type="submission" date="2019-01" db="EMBL/GenBank/DDBJ databases">
        <title>Nocardioides guangzhouensis sp. nov., an actinobacterium isolated from soil.</title>
        <authorList>
            <person name="Fu Y."/>
            <person name="Cai Y."/>
            <person name="Lin Z."/>
            <person name="Chen P."/>
        </authorList>
    </citation>
    <scope>NUCLEOTIDE SEQUENCE [LARGE SCALE GENOMIC DNA]</scope>
    <source>
        <strain evidence="2 3">130</strain>
    </source>
</reference>
<evidence type="ECO:0000313" key="3">
    <source>
        <dbReference type="Proteomes" id="UP000295198"/>
    </source>
</evidence>
<sequence>MTHPLVVIGAGPTGLAAAAHAHARGLETVVLEGGDAPGAAVRTWGHVRLFSPWAELVDPAAEKLLADAGWQAPTPTDYPTGADWVADYLQPLADALAATDLVTIAYRHRVTGVARSGRDVMVDAGREDHPFVVHVTGPDGPQRLLASAVIDASGTWGTPNPLGTDGYPAIGEADHADRITYGIPDVADPTTAARYAGKHVAVAGTGASAQNTLVGLARLAQSHPGTQISWLVRRAGVGQAFGGGDNDQLVERGALGKRAQQAAESSLVITLTSFRTVAVTDTADGRLRLESLDGQVVDDVDEVVVVTGFRPDLSFLTEVRLDLDPVLQSPRQLAPLIDPNVHSCGTVYPHGATDLEQPEHNFFLAGMKSYGRAPSFLTLTGFEQTRSIVAAIAGDREAAARVELVLPETGVCGGSGDFDDGAVCGIDQSPSEAVPAVQTNGEGCCSPSASSELLTIGTSDTIQRLSPFRS</sequence>
<dbReference type="PANTHER" id="PTHR43539:SF78">
    <property type="entry name" value="FLAVIN-CONTAINING MONOOXYGENASE"/>
    <property type="match status" value="1"/>
</dbReference>
<dbReference type="SUPFAM" id="SSF51905">
    <property type="entry name" value="FAD/NAD(P)-binding domain"/>
    <property type="match status" value="1"/>
</dbReference>
<dbReference type="PRINTS" id="PR00368">
    <property type="entry name" value="FADPNR"/>
</dbReference>
<dbReference type="OrthoDB" id="7279140at2"/>
<name>A0A4Q4ZKL2_9ACTN</name>
<dbReference type="GO" id="GO:0050660">
    <property type="term" value="F:flavin adenine dinucleotide binding"/>
    <property type="evidence" value="ECO:0007669"/>
    <property type="project" value="TreeGrafter"/>
</dbReference>
<dbReference type="InterPro" id="IPR050982">
    <property type="entry name" value="Auxin_biosynth/cation_transpt"/>
</dbReference>
<dbReference type="RefSeq" id="WP_134714437.1">
    <property type="nucleotide sequence ID" value="NZ_SDKM01000004.1"/>
</dbReference>
<proteinExistence type="predicted"/>
<dbReference type="PANTHER" id="PTHR43539">
    <property type="entry name" value="FLAVIN-BINDING MONOOXYGENASE-LIKE PROTEIN (AFU_ORTHOLOGUE AFUA_4G09220)"/>
    <property type="match status" value="1"/>
</dbReference>
<evidence type="ECO:0000256" key="1">
    <source>
        <dbReference type="ARBA" id="ARBA00023002"/>
    </source>
</evidence>
<dbReference type="InterPro" id="IPR036188">
    <property type="entry name" value="FAD/NAD-bd_sf"/>
</dbReference>
<dbReference type="Gene3D" id="3.50.50.60">
    <property type="entry name" value="FAD/NAD(P)-binding domain"/>
    <property type="match status" value="1"/>
</dbReference>
<organism evidence="2 3">
    <name type="scientific">Nocardioides guangzhouensis</name>
    <dbReference type="NCBI Taxonomy" id="2497878"/>
    <lineage>
        <taxon>Bacteria</taxon>
        <taxon>Bacillati</taxon>
        <taxon>Actinomycetota</taxon>
        <taxon>Actinomycetes</taxon>
        <taxon>Propionibacteriales</taxon>
        <taxon>Nocardioidaceae</taxon>
        <taxon>Nocardioides</taxon>
    </lineage>
</organism>
<evidence type="ECO:0000313" key="2">
    <source>
        <dbReference type="EMBL" id="RYP88071.1"/>
    </source>
</evidence>
<dbReference type="AlphaFoldDB" id="A0A4Q4ZKL2"/>
<dbReference type="Pfam" id="PF13738">
    <property type="entry name" value="Pyr_redox_3"/>
    <property type="match status" value="1"/>
</dbReference>
<comment type="caution">
    <text evidence="2">The sequence shown here is derived from an EMBL/GenBank/DDBJ whole genome shotgun (WGS) entry which is preliminary data.</text>
</comment>